<evidence type="ECO:0000256" key="2">
    <source>
        <dbReference type="ARBA" id="ARBA00006582"/>
    </source>
</evidence>
<gene>
    <name evidence="9" type="ORF">BC938DRAFT_476749</name>
</gene>
<dbReference type="GO" id="GO:0005739">
    <property type="term" value="C:mitochondrion"/>
    <property type="evidence" value="ECO:0007669"/>
    <property type="project" value="TreeGrafter"/>
</dbReference>
<evidence type="ECO:0000313" key="10">
    <source>
        <dbReference type="Proteomes" id="UP000274822"/>
    </source>
</evidence>
<feature type="transmembrane region" description="Helical" evidence="7">
    <location>
        <begin position="1244"/>
        <end position="1264"/>
    </location>
</feature>
<dbReference type="SMART" id="SM00568">
    <property type="entry name" value="GRAM"/>
    <property type="match status" value="1"/>
</dbReference>
<proteinExistence type="inferred from homology"/>
<feature type="compositionally biased region" description="Polar residues" evidence="6">
    <location>
        <begin position="740"/>
        <end position="755"/>
    </location>
</feature>
<dbReference type="GO" id="GO:0005886">
    <property type="term" value="C:plasma membrane"/>
    <property type="evidence" value="ECO:0007669"/>
    <property type="project" value="TreeGrafter"/>
</dbReference>
<dbReference type="Pfam" id="PF02893">
    <property type="entry name" value="GRAM"/>
    <property type="match status" value="1"/>
</dbReference>
<feature type="region of interest" description="Disordered" evidence="6">
    <location>
        <begin position="740"/>
        <end position="779"/>
    </location>
</feature>
<dbReference type="Pfam" id="PF16016">
    <property type="entry name" value="VASt"/>
    <property type="match status" value="1"/>
</dbReference>
<dbReference type="PANTHER" id="PTHR23319">
    <property type="entry name" value="GRAM DOMAIN CONTAINING 1B, ISOFORM E"/>
    <property type="match status" value="1"/>
</dbReference>
<comment type="similarity">
    <text evidence="2">Belongs to the YSP2 family.</text>
</comment>
<protein>
    <recommendedName>
        <fullName evidence="8">VASt domain-containing protein</fullName>
    </recommendedName>
</protein>
<dbReference type="Proteomes" id="UP000274822">
    <property type="component" value="Unassembled WGS sequence"/>
</dbReference>
<feature type="compositionally biased region" description="Polar residues" evidence="6">
    <location>
        <begin position="447"/>
        <end position="461"/>
    </location>
</feature>
<evidence type="ECO:0000313" key="9">
    <source>
        <dbReference type="EMBL" id="RUS31923.1"/>
    </source>
</evidence>
<name>A0A433QQ49_9FUNG</name>
<feature type="compositionally biased region" description="Basic and acidic residues" evidence="6">
    <location>
        <begin position="756"/>
        <end position="771"/>
    </location>
</feature>
<feature type="region of interest" description="Disordered" evidence="6">
    <location>
        <begin position="279"/>
        <end position="302"/>
    </location>
</feature>
<comment type="caution">
    <text evidence="9">The sequence shown here is derived from an EMBL/GenBank/DDBJ whole genome shotgun (WGS) entry which is preliminary data.</text>
</comment>
<feature type="compositionally biased region" description="Basic and acidic residues" evidence="6">
    <location>
        <begin position="598"/>
        <end position="612"/>
    </location>
</feature>
<dbReference type="InterPro" id="IPR004182">
    <property type="entry name" value="GRAM"/>
</dbReference>
<dbReference type="GO" id="GO:0032934">
    <property type="term" value="F:sterol binding"/>
    <property type="evidence" value="ECO:0007669"/>
    <property type="project" value="TreeGrafter"/>
</dbReference>
<feature type="region of interest" description="Disordered" evidence="6">
    <location>
        <begin position="1"/>
        <end position="56"/>
    </location>
</feature>
<evidence type="ECO:0000256" key="4">
    <source>
        <dbReference type="ARBA" id="ARBA00022989"/>
    </source>
</evidence>
<dbReference type="GO" id="GO:0032541">
    <property type="term" value="C:cortical endoplasmic reticulum"/>
    <property type="evidence" value="ECO:0007669"/>
    <property type="project" value="TreeGrafter"/>
</dbReference>
<sequence>MSYELLFGSTTEMATPNELDDQPSYENRASADETKEPYAGTAESTPTPSRAGTFSMSSSNFIDSITQSVTQSVNSLSQTLIPLLSSSSPSSSTTPIPTTVNPILNSSASDSSATSSVAGATTQTLIESPEHPFANPFFNTTSPSLIHIPAFSATDRNHDEGNPRTSLDSMRSARSAELPHEDELDHDAYDEDEGDTVDGSVRARIGSNGSLEFQDAQGPPDDRIVVERIGKDKPSVNRRASWGTTGERDGRSIMVIEELSVEAQSCADQDFQPTPFTENSDPFAANGGTPNLEPHGRDGCMNERSQLLNRNQRRFQRCFPEIANEATVLGGWYNCAMERDILWQGQVFCTSHYVCFYGKLFAKAVRVMIHFQDIVRIEKMNSLMVIPNALKVVTASKQYVFTSFLGRDTAFAELHGAWWRFRHKGFGNTSTHSLFDGGFRTAISDANAPSNTPATLDTNARQSHRRQRSNSDAAVYMTALSDVTPYADYSTPVTSDPPKSSNTSRLLRAAKESAISIPSFPKRKFNRPRADSEATTNSEGAASGSEDHPQPQASTSTPIKAPKPGARRKHQSLIGIPSSVTALVTQFSAGSGGEEDDKVCKNPDTYNEKDGKGFASLNGKSRAKGSAKANAKSKKDSITQPSSLLDGHGGLDMGSLATAAVAAPPVVTVTQAQAQVSISAQSSNTPAQSPSQDKRAQFGDFMRKAKLSGLGGSGGRPALGFAAAAIAGANSVMTQQQNVFRRQRATQAGRASSESMRAEEVEVQKESKAEDAIDGIDDGEMQDALDLDLSESETETETDITTDDETSLVTRLNVVSATPPPADPVPCACPSHLKHLLGEWVFPIPVAALHALMWGDDMTLVWEPCHIRRESKDLKFGEWKVDAQGRPLRKFDYHICMRILFQKSFALCLEEQTIEKDTDFVKVVRTISRQPEVPMGSTFEVSTQTCLTHEGPGRSRMKVTMMLDWKAYNFMAGEFGWICDKLVHRIALQLNYVLSKIERTAVENSTDYFKVMAATISEFIENNGDHPYLSATTVHASAVVDTNAEPKDAEPKDDKPKTRRRKKMAGEVAADGSANLHQLKKHLGHTTALQETVQVPHHKAPEAGHSKESGPVRVFTPPGWVQVSSVVSRSTSLADKRKGLAKHTEVTSTSLAGEDTAVAATIVPVPVPSFTNIFASPYPIFKLFCGLFIGLVNLLRSARDRNAAAAAAAAAKDRRRLSGGYIVTGADGSTRAAEADDARSQRKLVTILLVMVVVMMGANLWNMWTVEERIAQSVMRKTNAFDHGHERLFEDISAFNGEDFAAYISQLEEAANRHHHARLDALTRHIHDRLLPLRMQAAQLQQEVTDVLRILDEVLIVQGEGIEGRSEKRSEKINQEVIGRGESKEVPEST</sequence>
<dbReference type="InterPro" id="IPR011993">
    <property type="entry name" value="PH-like_dom_sf"/>
</dbReference>
<feature type="compositionally biased region" description="Polar residues" evidence="6">
    <location>
        <begin position="578"/>
        <end position="589"/>
    </location>
</feature>
<organism evidence="9 10">
    <name type="scientific">Jimgerdemannia flammicorona</name>
    <dbReference type="NCBI Taxonomy" id="994334"/>
    <lineage>
        <taxon>Eukaryota</taxon>
        <taxon>Fungi</taxon>
        <taxon>Fungi incertae sedis</taxon>
        <taxon>Mucoromycota</taxon>
        <taxon>Mucoromycotina</taxon>
        <taxon>Endogonomycetes</taxon>
        <taxon>Endogonales</taxon>
        <taxon>Endogonaceae</taxon>
        <taxon>Jimgerdemannia</taxon>
    </lineage>
</organism>
<keyword evidence="10" id="KW-1185">Reference proteome</keyword>
<feature type="compositionally biased region" description="Polar residues" evidence="6">
    <location>
        <begin position="42"/>
        <end position="56"/>
    </location>
</feature>
<evidence type="ECO:0000259" key="8">
    <source>
        <dbReference type="PROSITE" id="PS51778"/>
    </source>
</evidence>
<dbReference type="InterPro" id="IPR051482">
    <property type="entry name" value="Cholesterol_transport"/>
</dbReference>
<keyword evidence="4 7" id="KW-1133">Transmembrane helix</keyword>
<evidence type="ECO:0000256" key="5">
    <source>
        <dbReference type="ARBA" id="ARBA00023136"/>
    </source>
</evidence>
<dbReference type="GO" id="GO:0140268">
    <property type="term" value="C:endoplasmic reticulum-plasma membrane contact site"/>
    <property type="evidence" value="ECO:0007669"/>
    <property type="project" value="TreeGrafter"/>
</dbReference>
<keyword evidence="3 7" id="KW-0812">Transmembrane</keyword>
<dbReference type="InterPro" id="IPR031968">
    <property type="entry name" value="VASt"/>
</dbReference>
<evidence type="ECO:0000256" key="7">
    <source>
        <dbReference type="SAM" id="Phobius"/>
    </source>
</evidence>
<feature type="region of interest" description="Disordered" evidence="6">
    <location>
        <begin position="85"/>
        <end position="121"/>
    </location>
</feature>
<reference evidence="9 10" key="1">
    <citation type="journal article" date="2018" name="New Phytol.">
        <title>Phylogenomics of Endogonaceae and evolution of mycorrhizas within Mucoromycota.</title>
        <authorList>
            <person name="Chang Y."/>
            <person name="Desiro A."/>
            <person name="Na H."/>
            <person name="Sandor L."/>
            <person name="Lipzen A."/>
            <person name="Clum A."/>
            <person name="Barry K."/>
            <person name="Grigoriev I.V."/>
            <person name="Martin F.M."/>
            <person name="Stajich J.E."/>
            <person name="Smith M.E."/>
            <person name="Bonito G."/>
            <person name="Spatafora J.W."/>
        </authorList>
    </citation>
    <scope>NUCLEOTIDE SEQUENCE [LARGE SCALE GENOMIC DNA]</scope>
    <source>
        <strain evidence="9 10">AD002</strain>
    </source>
</reference>
<comment type="subcellular location">
    <subcellularLocation>
        <location evidence="1">Membrane</location>
        <topology evidence="1">Single-pass membrane protein</topology>
    </subcellularLocation>
</comment>
<evidence type="ECO:0000256" key="6">
    <source>
        <dbReference type="SAM" id="MobiDB-lite"/>
    </source>
</evidence>
<feature type="region of interest" description="Disordered" evidence="6">
    <location>
        <begin position="1039"/>
        <end position="1067"/>
    </location>
</feature>
<feature type="region of interest" description="Disordered" evidence="6">
    <location>
        <begin position="445"/>
        <end position="473"/>
    </location>
</feature>
<feature type="region of interest" description="Disordered" evidence="6">
    <location>
        <begin position="518"/>
        <end position="646"/>
    </location>
</feature>
<dbReference type="PROSITE" id="PS51778">
    <property type="entry name" value="VAST"/>
    <property type="match status" value="1"/>
</dbReference>
<evidence type="ECO:0000256" key="3">
    <source>
        <dbReference type="ARBA" id="ARBA00022692"/>
    </source>
</evidence>
<evidence type="ECO:0000256" key="1">
    <source>
        <dbReference type="ARBA" id="ARBA00004167"/>
    </source>
</evidence>
<dbReference type="PANTHER" id="PTHR23319:SF4">
    <property type="entry name" value="GRAM DOMAIN CONTAINING 1B, ISOFORM E"/>
    <property type="match status" value="1"/>
</dbReference>
<feature type="compositionally biased region" description="Basic and acidic residues" evidence="6">
    <location>
        <begin position="1044"/>
        <end position="1056"/>
    </location>
</feature>
<keyword evidence="5 7" id="KW-0472">Membrane</keyword>
<dbReference type="Gene3D" id="2.30.29.30">
    <property type="entry name" value="Pleckstrin-homology domain (PH domain)/Phosphotyrosine-binding domain (PTB)"/>
    <property type="match status" value="1"/>
</dbReference>
<dbReference type="EMBL" id="RBNJ01002486">
    <property type="protein sequence ID" value="RUS31923.1"/>
    <property type="molecule type" value="Genomic_DNA"/>
</dbReference>
<feature type="compositionally biased region" description="Basic and acidic residues" evidence="6">
    <location>
        <begin position="177"/>
        <end position="187"/>
    </location>
</feature>
<accession>A0A433QQ49</accession>
<feature type="region of interest" description="Disordered" evidence="6">
    <location>
        <begin position="1364"/>
        <end position="1390"/>
    </location>
</feature>
<dbReference type="GO" id="GO:0032366">
    <property type="term" value="P:intracellular sterol transport"/>
    <property type="evidence" value="ECO:0007669"/>
    <property type="project" value="TreeGrafter"/>
</dbReference>
<feature type="transmembrane region" description="Helical" evidence="7">
    <location>
        <begin position="1178"/>
        <end position="1195"/>
    </location>
</feature>
<feature type="domain" description="VASt" evidence="8">
    <location>
        <begin position="832"/>
        <end position="1024"/>
    </location>
</feature>
<feature type="region of interest" description="Disordered" evidence="6">
    <location>
        <begin position="152"/>
        <end position="202"/>
    </location>
</feature>
<dbReference type="GO" id="GO:0120015">
    <property type="term" value="F:sterol transfer activity"/>
    <property type="evidence" value="ECO:0007669"/>
    <property type="project" value="TreeGrafter"/>
</dbReference>
<dbReference type="GO" id="GO:0005789">
    <property type="term" value="C:endoplasmic reticulum membrane"/>
    <property type="evidence" value="ECO:0007669"/>
    <property type="project" value="TreeGrafter"/>
</dbReference>